<evidence type="ECO:0000259" key="8">
    <source>
        <dbReference type="Pfam" id="PF00144"/>
    </source>
</evidence>
<dbReference type="SUPFAM" id="SSF56601">
    <property type="entry name" value="beta-lactamase/transpeptidase-like"/>
    <property type="match status" value="1"/>
</dbReference>
<dbReference type="RefSeq" id="WP_277103392.1">
    <property type="nucleotide sequence ID" value="NZ_BAAAJS010000072.1"/>
</dbReference>
<comment type="similarity">
    <text evidence="4">Belongs to the beta-lactamase family.</text>
</comment>
<evidence type="ECO:0000256" key="1">
    <source>
        <dbReference type="ARBA" id="ARBA00007840"/>
    </source>
</evidence>
<evidence type="ECO:0000256" key="3">
    <source>
        <dbReference type="ARBA" id="ARBA00023251"/>
    </source>
</evidence>
<comment type="caution">
    <text evidence="9">The sequence shown here is derived from an EMBL/GenBank/DDBJ whole genome shotgun (WGS) entry which is preliminary data.</text>
</comment>
<evidence type="ECO:0000313" key="9">
    <source>
        <dbReference type="EMBL" id="MDR7355576.1"/>
    </source>
</evidence>
<dbReference type="EC" id="3.5.2.6" evidence="5"/>
<dbReference type="Pfam" id="PF00144">
    <property type="entry name" value="Beta-lactamase"/>
    <property type="match status" value="1"/>
</dbReference>
<evidence type="ECO:0000313" key="10">
    <source>
        <dbReference type="Proteomes" id="UP001183619"/>
    </source>
</evidence>
<gene>
    <name evidence="9" type="ORF">J2S37_002114</name>
</gene>
<dbReference type="Gene3D" id="3.40.710.10">
    <property type="entry name" value="DD-peptidase/beta-lactamase superfamily"/>
    <property type="match status" value="1"/>
</dbReference>
<name>A0ABU2BAD4_9CORY</name>
<reference evidence="9 10" key="1">
    <citation type="submission" date="2023-07" db="EMBL/GenBank/DDBJ databases">
        <title>Sequencing the genomes of 1000 actinobacteria strains.</title>
        <authorList>
            <person name="Klenk H.-P."/>
        </authorList>
    </citation>
    <scope>NUCLEOTIDE SEQUENCE [LARGE SCALE GENOMIC DNA]</scope>
    <source>
        <strain evidence="9 10">DSM 44508</strain>
    </source>
</reference>
<evidence type="ECO:0000256" key="5">
    <source>
        <dbReference type="RuleBase" id="RU361140"/>
    </source>
</evidence>
<evidence type="ECO:0000256" key="4">
    <source>
        <dbReference type="ARBA" id="ARBA00038473"/>
    </source>
</evidence>
<keyword evidence="7" id="KW-0812">Transmembrane</keyword>
<protein>
    <recommendedName>
        <fullName evidence="5">Beta-lactamase</fullName>
        <ecNumber evidence="5">3.5.2.6</ecNumber>
    </recommendedName>
</protein>
<dbReference type="InterPro" id="IPR001466">
    <property type="entry name" value="Beta-lactam-related"/>
</dbReference>
<organism evidence="9 10">
    <name type="scientific">Corynebacterium felinum</name>
    <dbReference type="NCBI Taxonomy" id="131318"/>
    <lineage>
        <taxon>Bacteria</taxon>
        <taxon>Bacillati</taxon>
        <taxon>Actinomycetota</taxon>
        <taxon>Actinomycetes</taxon>
        <taxon>Mycobacteriales</taxon>
        <taxon>Corynebacteriaceae</taxon>
        <taxon>Corynebacterium</taxon>
    </lineage>
</organism>
<dbReference type="InterPro" id="IPR001586">
    <property type="entry name" value="Beta-lactam_class-C_AS"/>
</dbReference>
<comment type="catalytic activity">
    <reaction evidence="5">
        <text>a beta-lactam + H2O = a substituted beta-amino acid</text>
        <dbReference type="Rhea" id="RHEA:20401"/>
        <dbReference type="ChEBI" id="CHEBI:15377"/>
        <dbReference type="ChEBI" id="CHEBI:35627"/>
        <dbReference type="ChEBI" id="CHEBI:140347"/>
        <dbReference type="EC" id="3.5.2.6"/>
    </reaction>
</comment>
<dbReference type="PANTHER" id="PTHR22935:SF95">
    <property type="entry name" value="BETA-LACTAMASE-LIKE 1-RELATED"/>
    <property type="match status" value="1"/>
</dbReference>
<keyword evidence="10" id="KW-1185">Reference proteome</keyword>
<dbReference type="InterPro" id="IPR012338">
    <property type="entry name" value="Beta-lactam/transpept-like"/>
</dbReference>
<evidence type="ECO:0000256" key="7">
    <source>
        <dbReference type="SAM" id="Phobius"/>
    </source>
</evidence>
<sequence length="393" mass="42571">MNTDNPHEAIEEPVISSNPTQGKTTTVRTRILLATLGIIFLGGAGMSVVGIHPDTTVQRPVEIAAQEALTGDERATGILADALSYHSGNTHAMAVVFVNTDGAEAAFLRATPTTRFEIGSLSKLLTAQLYRRALAEQKITPTTTLGEIFPEEESDIKNIKLVELFAHTSGLSAWGANTDDAAHGHTYLDNLGNFIYRDSTTSDLLQRAREDARATKGQFHYSNLGIALLGQALAKAQDMEYAQLLRTEITGPLSLPATTVLVTEAHNPPVGFNQAQRPLPPSTFGAFAPAGGLGSSARDLGRFTRYLLDQYEQGKIPVPSENSSVEIFEGFNKATLDGTLVLRRSGTTAGFRSQIILDPVNYHAMIMLSDTNADITELAENCWRNRYQEDRAP</sequence>
<comment type="similarity">
    <text evidence="1 5">Belongs to the class-C beta-lactamase family.</text>
</comment>
<feature type="transmembrane region" description="Helical" evidence="7">
    <location>
        <begin position="31"/>
        <end position="51"/>
    </location>
</feature>
<dbReference type="Proteomes" id="UP001183619">
    <property type="component" value="Unassembled WGS sequence"/>
</dbReference>
<feature type="compositionally biased region" description="Basic and acidic residues" evidence="6">
    <location>
        <begin position="1"/>
        <end position="10"/>
    </location>
</feature>
<dbReference type="PROSITE" id="PS00336">
    <property type="entry name" value="BETA_LACTAMASE_C"/>
    <property type="match status" value="1"/>
</dbReference>
<evidence type="ECO:0000256" key="6">
    <source>
        <dbReference type="SAM" id="MobiDB-lite"/>
    </source>
</evidence>
<evidence type="ECO:0000256" key="2">
    <source>
        <dbReference type="ARBA" id="ARBA00022801"/>
    </source>
</evidence>
<keyword evidence="7" id="KW-0472">Membrane</keyword>
<accession>A0ABU2BAD4</accession>
<feature type="domain" description="Beta-lactamase-related" evidence="8">
    <location>
        <begin position="98"/>
        <end position="375"/>
    </location>
</feature>
<feature type="region of interest" description="Disordered" evidence="6">
    <location>
        <begin position="1"/>
        <end position="22"/>
    </location>
</feature>
<keyword evidence="7" id="KW-1133">Transmembrane helix</keyword>
<dbReference type="EMBL" id="JAVDYF010000001">
    <property type="protein sequence ID" value="MDR7355576.1"/>
    <property type="molecule type" value="Genomic_DNA"/>
</dbReference>
<dbReference type="InterPro" id="IPR051478">
    <property type="entry name" value="Beta-lactamase-like_AB/R"/>
</dbReference>
<dbReference type="PANTHER" id="PTHR22935">
    <property type="entry name" value="PENICILLIN-BINDING PROTEIN"/>
    <property type="match status" value="1"/>
</dbReference>
<proteinExistence type="inferred from homology"/>
<keyword evidence="3 5" id="KW-0046">Antibiotic resistance</keyword>
<keyword evidence="2 5" id="KW-0378">Hydrolase</keyword>